<protein>
    <recommendedName>
        <fullName evidence="6 9">RNA polymerase II subunit A C-terminal domain phosphatase</fullName>
        <ecNumber evidence="2 9">3.1.3.16</ecNumber>
    </recommendedName>
</protein>
<feature type="region of interest" description="Disordered" evidence="10">
    <location>
        <begin position="381"/>
        <end position="406"/>
    </location>
</feature>
<name>A0A8J2X7Z8_ZYGB2</name>
<feature type="compositionally biased region" description="Basic and acidic residues" evidence="10">
    <location>
        <begin position="652"/>
        <end position="679"/>
    </location>
</feature>
<dbReference type="CDD" id="cd07521">
    <property type="entry name" value="HAD_FCP1-like"/>
    <property type="match status" value="1"/>
</dbReference>
<dbReference type="InterPro" id="IPR039189">
    <property type="entry name" value="Fcp1"/>
</dbReference>
<dbReference type="EC" id="3.1.3.16" evidence="2 9"/>
<dbReference type="FunFam" id="3.40.50.10190:FF:000049">
    <property type="entry name" value="RNA Polymerase II CTD phosphatase Fcp1"/>
    <property type="match status" value="1"/>
</dbReference>
<dbReference type="NCBIfam" id="TIGR02250">
    <property type="entry name" value="FCP1_euk"/>
    <property type="match status" value="1"/>
</dbReference>
<accession>A0A8J2X7Z8</accession>
<sequence length="730" mass="82721">MTTPVVAPESLPYPITIDQLIAPIGSTVKKGERLFAYKFWYMVEIASSPDEGNNNGSHTKKAVRESIEFFEAPFEGDLVGWEVDTGDEVAAASQVICEIRRPCNHDIVYGGLCTMCGKEVDETDQVEANLAMSHTDNNLKVSRKEAKDIEQSLKKRLRQAKKLVLVVDLDQTVIHCGVDPTIGEWKKDPSNPNYDTLKDVRMFALDEEPIVPPLYLGPRPPERKCWYFVKVRPGLKEFFEKVAPLYEMHIYTMATRAYALEIAKIIDPDGSLFGDRILSRDENGSLTQKSLERLFPTDQSMVIVIDDRGDVWKWCPNLIKVVPYNFFVGVGDINSNFLPRQQSGLLQLGRRTHKKPQESDELLTDIMDTEKKLQEKIDEEVKRQEEKLSPQLNAAEEAGQGKSKEQLTKKLEYSASLEVQQQNRPLAALQKHMHNQRLLVDDDDELYYLKDTLAKIHEEYYKLLDSGDSEDADIQRLVPILKNKVFGDCHFVFSGLIPLGTDIKRADIVLWTGMFGATTSTEVDENTTHVITKTPGTYKARIAKGYKDSIKVVHPDWVFECLVTWKHADEKPYELIIQDPATEEELEDFKRKMEQRHLIEQQQRDQLSTDALEKSAQGNALELFASGISWLSDDEDEISDDDDDDDDEEGKDSDNDRSEDANDHEGGEKENGGQEESHTKAAQKRPLPSDQDMSEEQPSSKKTHIDESNGASDEESASDFEEELLNALDG</sequence>
<dbReference type="Pfam" id="PF00533">
    <property type="entry name" value="BRCT"/>
    <property type="match status" value="1"/>
</dbReference>
<dbReference type="Gene3D" id="1.10.287.10">
    <property type="entry name" value="S15/NS1, RNA-binding"/>
    <property type="match status" value="1"/>
</dbReference>
<reference evidence="14" key="1">
    <citation type="journal article" date="2013" name="Genome Announc.">
        <title>Genome sequence of the food spoilage yeast Zygosaccharomyces bailii CLIB 213(T).</title>
        <authorList>
            <person name="Galeote V."/>
            <person name="Bigey F."/>
            <person name="Devillers H."/>
            <person name="Neuveglise C."/>
            <person name="Dequin S."/>
        </authorList>
    </citation>
    <scope>NUCLEOTIDE SEQUENCE [LARGE SCALE GENOMIC DNA]</scope>
    <source>
        <strain evidence="14">CLIB 213 / ATCC 58445 / CBS 680 / CCRC 21525 / NBRC 1098 / NCYC 1416 / NRRL Y-2227</strain>
    </source>
</reference>
<evidence type="ECO:0000256" key="9">
    <source>
        <dbReference type="RuleBase" id="RU366066"/>
    </source>
</evidence>
<evidence type="ECO:0000256" key="8">
    <source>
        <dbReference type="ARBA" id="ARBA00048336"/>
    </source>
</evidence>
<keyword evidence="14" id="KW-1185">Reference proteome</keyword>
<evidence type="ECO:0000256" key="5">
    <source>
        <dbReference type="ARBA" id="ARBA00023242"/>
    </source>
</evidence>
<feature type="compositionally biased region" description="Acidic residues" evidence="10">
    <location>
        <begin position="632"/>
        <end position="651"/>
    </location>
</feature>
<keyword evidence="5 9" id="KW-0539">Nucleus</keyword>
<evidence type="ECO:0000256" key="6">
    <source>
        <dbReference type="ARBA" id="ARBA00040602"/>
    </source>
</evidence>
<dbReference type="PROSITE" id="PS50172">
    <property type="entry name" value="BRCT"/>
    <property type="match status" value="1"/>
</dbReference>
<dbReference type="OrthoDB" id="10249888at2759"/>
<gene>
    <name evidence="13" type="ORF">BN860_07404g</name>
</gene>
<dbReference type="InterPro" id="IPR001357">
    <property type="entry name" value="BRCT_dom"/>
</dbReference>
<dbReference type="SMART" id="SM00577">
    <property type="entry name" value="CPDc"/>
    <property type="match status" value="1"/>
</dbReference>
<dbReference type="Proteomes" id="UP000019375">
    <property type="component" value="Unassembled WGS sequence"/>
</dbReference>
<dbReference type="Pfam" id="PF03031">
    <property type="entry name" value="NIF"/>
    <property type="match status" value="1"/>
</dbReference>
<dbReference type="PROSITE" id="PS50969">
    <property type="entry name" value="FCP1"/>
    <property type="match status" value="1"/>
</dbReference>
<keyword evidence="3 9" id="KW-0378">Hydrolase</keyword>
<keyword evidence="4" id="KW-0904">Protein phosphatase</keyword>
<proteinExistence type="predicted"/>
<dbReference type="SMART" id="SM00292">
    <property type="entry name" value="BRCT"/>
    <property type="match status" value="1"/>
</dbReference>
<evidence type="ECO:0000256" key="7">
    <source>
        <dbReference type="ARBA" id="ARBA00047761"/>
    </source>
</evidence>
<evidence type="ECO:0000313" key="14">
    <source>
        <dbReference type="Proteomes" id="UP000019375"/>
    </source>
</evidence>
<comment type="subcellular location">
    <subcellularLocation>
        <location evidence="1 9">Nucleus</location>
    </subcellularLocation>
</comment>
<dbReference type="EMBL" id="HG316457">
    <property type="protein sequence ID" value="CDF89568.1"/>
    <property type="molecule type" value="Genomic_DNA"/>
</dbReference>
<comment type="function">
    <text evidence="9">This promotes the activity of RNA polymerase II.</text>
</comment>
<evidence type="ECO:0000313" key="13">
    <source>
        <dbReference type="EMBL" id="CDF89568.1"/>
    </source>
</evidence>
<dbReference type="InterPro" id="IPR004274">
    <property type="entry name" value="FCP1_dom"/>
</dbReference>
<dbReference type="PANTHER" id="PTHR23081:SF36">
    <property type="entry name" value="RNA POLYMERASE II SUBUNIT A C-TERMINAL DOMAIN PHOSPHATASE"/>
    <property type="match status" value="1"/>
</dbReference>
<dbReference type="InterPro" id="IPR011947">
    <property type="entry name" value="FCP1_euk"/>
</dbReference>
<evidence type="ECO:0000259" key="12">
    <source>
        <dbReference type="PROSITE" id="PS50969"/>
    </source>
</evidence>
<evidence type="ECO:0000259" key="11">
    <source>
        <dbReference type="PROSITE" id="PS50172"/>
    </source>
</evidence>
<dbReference type="InterPro" id="IPR036420">
    <property type="entry name" value="BRCT_dom_sf"/>
</dbReference>
<dbReference type="InterPro" id="IPR036412">
    <property type="entry name" value="HAD-like_sf"/>
</dbReference>
<evidence type="ECO:0000256" key="4">
    <source>
        <dbReference type="ARBA" id="ARBA00022912"/>
    </source>
</evidence>
<evidence type="ECO:0000256" key="1">
    <source>
        <dbReference type="ARBA" id="ARBA00004123"/>
    </source>
</evidence>
<dbReference type="GO" id="GO:0008420">
    <property type="term" value="F:RNA polymerase II CTD heptapeptide repeat phosphatase activity"/>
    <property type="evidence" value="ECO:0007669"/>
    <property type="project" value="UniProtKB-UniRule"/>
</dbReference>
<evidence type="ECO:0000256" key="2">
    <source>
        <dbReference type="ARBA" id="ARBA00013081"/>
    </source>
</evidence>
<dbReference type="SUPFAM" id="SSF52113">
    <property type="entry name" value="BRCT domain"/>
    <property type="match status" value="1"/>
</dbReference>
<dbReference type="GO" id="GO:0005634">
    <property type="term" value="C:nucleus"/>
    <property type="evidence" value="ECO:0007669"/>
    <property type="project" value="UniProtKB-SubCell"/>
</dbReference>
<evidence type="ECO:0000256" key="10">
    <source>
        <dbReference type="SAM" id="MobiDB-lite"/>
    </source>
</evidence>
<dbReference type="SUPFAM" id="SSF56784">
    <property type="entry name" value="HAD-like"/>
    <property type="match status" value="1"/>
</dbReference>
<dbReference type="InterPro" id="IPR023214">
    <property type="entry name" value="HAD_sf"/>
</dbReference>
<organism evidence="13 14">
    <name type="scientific">Zygosaccharomyces bailii (strain CLIB 213 / ATCC 58445 / CBS 680 / BCRC 21525 / NBRC 1098 / NCYC 1416 / NRRL Y-2227)</name>
    <dbReference type="NCBI Taxonomy" id="1333698"/>
    <lineage>
        <taxon>Eukaryota</taxon>
        <taxon>Fungi</taxon>
        <taxon>Dikarya</taxon>
        <taxon>Ascomycota</taxon>
        <taxon>Saccharomycotina</taxon>
        <taxon>Saccharomycetes</taxon>
        <taxon>Saccharomycetales</taxon>
        <taxon>Saccharomycetaceae</taxon>
        <taxon>Zygosaccharomyces</taxon>
    </lineage>
</organism>
<comment type="catalytic activity">
    <reaction evidence="7 9">
        <text>O-phospho-L-seryl-[protein] + H2O = L-seryl-[protein] + phosphate</text>
        <dbReference type="Rhea" id="RHEA:20629"/>
        <dbReference type="Rhea" id="RHEA-COMP:9863"/>
        <dbReference type="Rhea" id="RHEA-COMP:11604"/>
        <dbReference type="ChEBI" id="CHEBI:15377"/>
        <dbReference type="ChEBI" id="CHEBI:29999"/>
        <dbReference type="ChEBI" id="CHEBI:43474"/>
        <dbReference type="ChEBI" id="CHEBI:83421"/>
        <dbReference type="EC" id="3.1.3.16"/>
    </reaction>
</comment>
<comment type="catalytic activity">
    <reaction evidence="8 9">
        <text>O-phospho-L-threonyl-[protein] + H2O = L-threonyl-[protein] + phosphate</text>
        <dbReference type="Rhea" id="RHEA:47004"/>
        <dbReference type="Rhea" id="RHEA-COMP:11060"/>
        <dbReference type="Rhea" id="RHEA-COMP:11605"/>
        <dbReference type="ChEBI" id="CHEBI:15377"/>
        <dbReference type="ChEBI" id="CHEBI:30013"/>
        <dbReference type="ChEBI" id="CHEBI:43474"/>
        <dbReference type="ChEBI" id="CHEBI:61977"/>
        <dbReference type="EC" id="3.1.3.16"/>
    </reaction>
</comment>
<dbReference type="Gene3D" id="3.40.50.1000">
    <property type="entry name" value="HAD superfamily/HAD-like"/>
    <property type="match status" value="1"/>
</dbReference>
<evidence type="ECO:0000256" key="3">
    <source>
        <dbReference type="ARBA" id="ARBA00022801"/>
    </source>
</evidence>
<feature type="domain" description="BRCT" evidence="11">
    <location>
        <begin position="481"/>
        <end position="575"/>
    </location>
</feature>
<feature type="domain" description="FCP1 homology" evidence="12">
    <location>
        <begin position="158"/>
        <end position="345"/>
    </location>
</feature>
<feature type="compositionally biased region" description="Acidic residues" evidence="10">
    <location>
        <begin position="712"/>
        <end position="724"/>
    </location>
</feature>
<dbReference type="CDD" id="cd17729">
    <property type="entry name" value="BRCT_CTDP1"/>
    <property type="match status" value="1"/>
</dbReference>
<dbReference type="Gene3D" id="3.40.50.10190">
    <property type="entry name" value="BRCT domain"/>
    <property type="match status" value="1"/>
</dbReference>
<dbReference type="FunFam" id="3.40.50.1000:FF:000142">
    <property type="entry name" value="Similar to FCP1-like phosphatase"/>
    <property type="match status" value="1"/>
</dbReference>
<dbReference type="AlphaFoldDB" id="A0A8J2X7Z8"/>
<feature type="region of interest" description="Disordered" evidence="10">
    <location>
        <begin position="631"/>
        <end position="730"/>
    </location>
</feature>
<dbReference type="PANTHER" id="PTHR23081">
    <property type="entry name" value="RNA POLYMERASE II CTD PHOSPHATASE"/>
    <property type="match status" value="1"/>
</dbReference>